<dbReference type="AlphaFoldDB" id="A0A075B027"/>
<dbReference type="OMA" id="RYWEELM"/>
<accession>A0A075B027</accession>
<feature type="coiled-coil region" evidence="1">
    <location>
        <begin position="248"/>
        <end position="275"/>
    </location>
</feature>
<keyword evidence="1" id="KW-0175">Coiled coil</keyword>
<dbReference type="EMBL" id="KE560703">
    <property type="protein sequence ID" value="EPZ35943.1"/>
    <property type="molecule type" value="Genomic_DNA"/>
</dbReference>
<dbReference type="GO" id="GO:0035735">
    <property type="term" value="P:intraciliary transport involved in cilium assembly"/>
    <property type="evidence" value="ECO:0007669"/>
    <property type="project" value="TreeGrafter"/>
</dbReference>
<dbReference type="GO" id="GO:0048487">
    <property type="term" value="F:beta-tubulin binding"/>
    <property type="evidence" value="ECO:0007669"/>
    <property type="project" value="InterPro"/>
</dbReference>
<dbReference type="STRING" id="988480.A0A075B027"/>
<sequence length="498" mass="58311">MNRPMTMKGNLNRPVTGIGGLKTGYGGSNARVYQDKNFFIGEFKQRITLITQEIEKLNADVELMSKEEDNYMNYEKRADDITKDVNKLQDELGDYNTMFEAIQKDRDIDDLVKDSEALNVKNDLLQSAVNEAFVESQKNENMLKDINRLIEEENMKINQLISTLGDDLKSEYDNLRNKQGDDEKELLKLQKQTDDLKNKYQQLAMKKAIEILVKIELAKQAISNEEQSTLRSQVESIDANKEKEMLLNQEDNVEISTMERKIQELQESITKFKNVLQQQQDFDDSQNYSAEKREKIQDLIKRDSEIQSFLNVYDAKKSNLELRIYESEKNISRITESIKNITEDLYPALDQEQFDLTSLKKELKLMEPEELQRELVKTREQKRLVEQEIAKLHESGEKMKKELETFENIEDAKRKIEETNKRNIENREVLKKTRKDVKQKLDNILATLREKEKIEESVDDMDNSYEIDNLMNMVNSYHQKLAKKAEKMNISNSAIKVA</sequence>
<feature type="coiled-coil region" evidence="1">
    <location>
        <begin position="40"/>
        <end position="105"/>
    </location>
</feature>
<dbReference type="GO" id="GO:0005929">
    <property type="term" value="C:cilium"/>
    <property type="evidence" value="ECO:0007669"/>
    <property type="project" value="TreeGrafter"/>
</dbReference>
<dbReference type="InterPro" id="IPR029602">
    <property type="entry name" value="IFT74"/>
</dbReference>
<dbReference type="PANTHER" id="PTHR31432:SF0">
    <property type="entry name" value="INTRAFLAGELLAR TRANSPORT PROTEIN 74 HOMOLOG"/>
    <property type="match status" value="1"/>
</dbReference>
<evidence type="ECO:0000313" key="2">
    <source>
        <dbReference type="EMBL" id="EPZ35943.1"/>
    </source>
</evidence>
<feature type="coiled-coil region" evidence="1">
    <location>
        <begin position="375"/>
        <end position="454"/>
    </location>
</feature>
<keyword evidence="3" id="KW-1185">Reference proteome</keyword>
<name>A0A075B027_ROZAC</name>
<protein>
    <submittedName>
        <fullName evidence="2">Uncharacterized protein</fullName>
    </submittedName>
</protein>
<evidence type="ECO:0000313" key="3">
    <source>
        <dbReference type="Proteomes" id="UP000030755"/>
    </source>
</evidence>
<organism evidence="2 3">
    <name type="scientific">Rozella allomycis (strain CSF55)</name>
    <dbReference type="NCBI Taxonomy" id="988480"/>
    <lineage>
        <taxon>Eukaryota</taxon>
        <taxon>Fungi</taxon>
        <taxon>Fungi incertae sedis</taxon>
        <taxon>Cryptomycota</taxon>
        <taxon>Cryptomycota incertae sedis</taxon>
        <taxon>Rozella</taxon>
    </lineage>
</organism>
<feature type="coiled-coil region" evidence="1">
    <location>
        <begin position="143"/>
        <end position="206"/>
    </location>
</feature>
<dbReference type="HOGENOM" id="CLU_547645_0_0_1"/>
<dbReference type="OrthoDB" id="444379at2759"/>
<dbReference type="PANTHER" id="PTHR31432">
    <property type="entry name" value="INTRAFLAGELLAR TRANSPORT PROTEIN 74 HOMOLOG"/>
    <property type="match status" value="1"/>
</dbReference>
<dbReference type="GO" id="GO:0030992">
    <property type="term" value="C:intraciliary transport particle B"/>
    <property type="evidence" value="ECO:0007669"/>
    <property type="project" value="InterPro"/>
</dbReference>
<proteinExistence type="predicted"/>
<dbReference type="Proteomes" id="UP000030755">
    <property type="component" value="Unassembled WGS sequence"/>
</dbReference>
<evidence type="ECO:0000256" key="1">
    <source>
        <dbReference type="SAM" id="Coils"/>
    </source>
</evidence>
<reference evidence="2 3" key="1">
    <citation type="journal article" date="2013" name="Curr. Biol.">
        <title>Shared signatures of parasitism and phylogenomics unite Cryptomycota and microsporidia.</title>
        <authorList>
            <person name="James T.Y."/>
            <person name="Pelin A."/>
            <person name="Bonen L."/>
            <person name="Ahrendt S."/>
            <person name="Sain D."/>
            <person name="Corradi N."/>
            <person name="Stajich J.E."/>
        </authorList>
    </citation>
    <scope>NUCLEOTIDE SEQUENCE [LARGE SCALE GENOMIC DNA]</scope>
    <source>
        <strain evidence="2 3">CSF55</strain>
    </source>
</reference>
<gene>
    <name evidence="2" type="ORF">O9G_003996</name>
</gene>